<organism evidence="3 4">
    <name type="scientific">Geobacter pickeringii</name>
    <dbReference type="NCBI Taxonomy" id="345632"/>
    <lineage>
        <taxon>Bacteria</taxon>
        <taxon>Pseudomonadati</taxon>
        <taxon>Thermodesulfobacteriota</taxon>
        <taxon>Desulfuromonadia</taxon>
        <taxon>Geobacterales</taxon>
        <taxon>Geobacteraceae</taxon>
        <taxon>Geobacter</taxon>
    </lineage>
</organism>
<dbReference type="HOGENOM" id="CLU_1803422_0_0_7"/>
<evidence type="ECO:0000313" key="3">
    <source>
        <dbReference type="EMBL" id="AJE03603.1"/>
    </source>
</evidence>
<name>A0A0B5BA59_9BACT</name>
<dbReference type="PROSITE" id="PS50846">
    <property type="entry name" value="HMA_2"/>
    <property type="match status" value="1"/>
</dbReference>
<dbReference type="OrthoDB" id="5401641at2"/>
<dbReference type="KEGG" id="gpi:GPICK_09790"/>
<feature type="domain" description="HMA" evidence="2">
    <location>
        <begin position="36"/>
        <end position="102"/>
    </location>
</feature>
<reference evidence="3 4" key="1">
    <citation type="journal article" date="2015" name="Genome Announc.">
        <title>Complete Genome of Geobacter pickeringii G13T, a Metal-Reducing Isolate from Sedimentary Kaolin Deposits.</title>
        <authorList>
            <person name="Badalamenti J.P."/>
            <person name="Bond D.R."/>
        </authorList>
    </citation>
    <scope>NUCLEOTIDE SEQUENCE [LARGE SCALE GENOMIC DNA]</scope>
    <source>
        <strain evidence="3 4">G13</strain>
    </source>
</reference>
<keyword evidence="1" id="KW-0479">Metal-binding</keyword>
<dbReference type="AlphaFoldDB" id="A0A0B5BA59"/>
<accession>A0A0B5BA59</accession>
<gene>
    <name evidence="3" type="ORF">GPICK_09790</name>
</gene>
<dbReference type="EMBL" id="CP009788">
    <property type="protein sequence ID" value="AJE03603.1"/>
    <property type="molecule type" value="Genomic_DNA"/>
</dbReference>
<sequence length="141" mass="14598">MTMVKRRWINGALVLVACLVVSLFAFSVRIEASPDAVAVLKTSGMTCGSCAARIEKALKMQGGVASVQVDVNAARVVIGYDSKRVRPETIAERVTGTGYGSSILQVLTPEQYKAMTGQSIVASKAGSGCGGGCCGARQPAQ</sequence>
<dbReference type="GO" id="GO:0046872">
    <property type="term" value="F:metal ion binding"/>
    <property type="evidence" value="ECO:0007669"/>
    <property type="project" value="UniProtKB-KW"/>
</dbReference>
<dbReference type="Gene3D" id="3.30.70.100">
    <property type="match status" value="1"/>
</dbReference>
<proteinExistence type="predicted"/>
<evidence type="ECO:0000259" key="2">
    <source>
        <dbReference type="PROSITE" id="PS50846"/>
    </source>
</evidence>
<dbReference type="SUPFAM" id="SSF55008">
    <property type="entry name" value="HMA, heavy metal-associated domain"/>
    <property type="match status" value="1"/>
</dbReference>
<dbReference type="InterPro" id="IPR006121">
    <property type="entry name" value="HMA_dom"/>
</dbReference>
<dbReference type="PROSITE" id="PS51257">
    <property type="entry name" value="PROKAR_LIPOPROTEIN"/>
    <property type="match status" value="1"/>
</dbReference>
<keyword evidence="4" id="KW-1185">Reference proteome</keyword>
<dbReference type="InterPro" id="IPR036163">
    <property type="entry name" value="HMA_dom_sf"/>
</dbReference>
<evidence type="ECO:0000256" key="1">
    <source>
        <dbReference type="ARBA" id="ARBA00022723"/>
    </source>
</evidence>
<dbReference type="Pfam" id="PF00403">
    <property type="entry name" value="HMA"/>
    <property type="match status" value="1"/>
</dbReference>
<evidence type="ECO:0000313" key="4">
    <source>
        <dbReference type="Proteomes" id="UP000057609"/>
    </source>
</evidence>
<protein>
    <submittedName>
        <fullName evidence="3">Heavy metal transporter</fullName>
    </submittedName>
</protein>
<dbReference type="FunFam" id="3.30.70.100:FF:000001">
    <property type="entry name" value="ATPase copper transporting beta"/>
    <property type="match status" value="1"/>
</dbReference>
<dbReference type="Proteomes" id="UP000057609">
    <property type="component" value="Chromosome"/>
</dbReference>
<dbReference type="STRING" id="345632.GPICK_09790"/>
<dbReference type="CDD" id="cd00371">
    <property type="entry name" value="HMA"/>
    <property type="match status" value="1"/>
</dbReference>